<gene>
    <name evidence="3" type="primary">fdhD</name>
    <name evidence="4" type="ORF">CHF27_003635</name>
</gene>
<evidence type="ECO:0000256" key="3">
    <source>
        <dbReference type="HAMAP-Rule" id="MF_00187"/>
    </source>
</evidence>
<keyword evidence="4" id="KW-0808">Transferase</keyword>
<dbReference type="SUPFAM" id="SSF53927">
    <property type="entry name" value="Cytidine deaminase-like"/>
    <property type="match status" value="1"/>
</dbReference>
<proteinExistence type="inferred from homology"/>
<dbReference type="InterPro" id="IPR003786">
    <property type="entry name" value="FdhD"/>
</dbReference>
<keyword evidence="1 3" id="KW-0963">Cytoplasm</keyword>
<evidence type="ECO:0000313" key="4">
    <source>
        <dbReference type="EMBL" id="RDY24465.1"/>
    </source>
</evidence>
<comment type="caution">
    <text evidence="4">The sequence shown here is derived from an EMBL/GenBank/DDBJ whole genome shotgun (WGS) entry which is preliminary data.</text>
</comment>
<dbReference type="Pfam" id="PF02634">
    <property type="entry name" value="FdhD-NarQ"/>
    <property type="match status" value="1"/>
</dbReference>
<dbReference type="GO" id="GO:0006777">
    <property type="term" value="P:Mo-molybdopterin cofactor biosynthetic process"/>
    <property type="evidence" value="ECO:0007669"/>
    <property type="project" value="UniProtKB-UniRule"/>
</dbReference>
<dbReference type="PANTHER" id="PTHR30592">
    <property type="entry name" value="FORMATE DEHYDROGENASE"/>
    <property type="match status" value="1"/>
</dbReference>
<name>A0A371IVG2_9FIRM</name>
<dbReference type="NCBIfam" id="TIGR00129">
    <property type="entry name" value="fdhD_narQ"/>
    <property type="match status" value="1"/>
</dbReference>
<dbReference type="Gene3D" id="3.40.140.10">
    <property type="entry name" value="Cytidine Deaminase, domain 2"/>
    <property type="match status" value="1"/>
</dbReference>
<accession>A0A371IVG2</accession>
<dbReference type="OrthoDB" id="9782042at2"/>
<reference evidence="4 5" key="1">
    <citation type="journal article" date="2017" name="Genome Announc.">
        <title>Draft Genome Sequence of Romboutsia maritimum sp. nov. Strain CCRI-22766(T), Isolated from Coastal Estuarine Mud.</title>
        <authorList>
            <person name="Maheux A.F."/>
            <person name="Boudreau D.K."/>
            <person name="Berube E."/>
            <person name="Boissinot M."/>
            <person name="Raymond F."/>
            <person name="Brodeur S."/>
            <person name="Corbeil J."/>
            <person name="Brightwell G."/>
            <person name="Broda D."/>
            <person name="Omar R.F."/>
            <person name="Bergeron M.G."/>
        </authorList>
    </citation>
    <scope>NUCLEOTIDE SEQUENCE [LARGE SCALE GENOMIC DNA]</scope>
    <source>
        <strain evidence="4 5">CCRI-22766</strain>
    </source>
</reference>
<dbReference type="InterPro" id="IPR016193">
    <property type="entry name" value="Cytidine_deaminase-like"/>
</dbReference>
<keyword evidence="2 3" id="KW-0501">Molybdenum cofactor biosynthesis</keyword>
<evidence type="ECO:0000313" key="5">
    <source>
        <dbReference type="Proteomes" id="UP000243494"/>
    </source>
</evidence>
<feature type="binding site" evidence="3">
    <location>
        <begin position="234"/>
        <end position="239"/>
    </location>
    <ligand>
        <name>Mo-bis(molybdopterin guanine dinucleotide)</name>
        <dbReference type="ChEBI" id="CHEBI:60539"/>
    </ligand>
</feature>
<dbReference type="PANTHER" id="PTHR30592:SF1">
    <property type="entry name" value="SULFUR CARRIER PROTEIN FDHD"/>
    <property type="match status" value="1"/>
</dbReference>
<evidence type="ECO:0000256" key="1">
    <source>
        <dbReference type="ARBA" id="ARBA00022490"/>
    </source>
</evidence>
<dbReference type="PIRSF" id="PIRSF015626">
    <property type="entry name" value="FdhD"/>
    <property type="match status" value="1"/>
</dbReference>
<comment type="similarity">
    <text evidence="3">Belongs to the FdhD family.</text>
</comment>
<dbReference type="GO" id="GO:0005737">
    <property type="term" value="C:cytoplasm"/>
    <property type="evidence" value="ECO:0007669"/>
    <property type="project" value="UniProtKB-SubCell"/>
</dbReference>
<dbReference type="EMBL" id="NOJZ02000003">
    <property type="protein sequence ID" value="RDY24465.1"/>
    <property type="molecule type" value="Genomic_DNA"/>
</dbReference>
<keyword evidence="5" id="KW-1185">Reference proteome</keyword>
<comment type="caution">
    <text evidence="3">Lacks conserved residue(s) required for the propagation of feature annotation.</text>
</comment>
<dbReference type="HAMAP" id="MF_00187">
    <property type="entry name" value="FdhD"/>
    <property type="match status" value="1"/>
</dbReference>
<comment type="subcellular location">
    <subcellularLocation>
        <location evidence="3">Cytoplasm</location>
    </subcellularLocation>
</comment>
<dbReference type="Gene3D" id="3.10.20.10">
    <property type="match status" value="1"/>
</dbReference>
<dbReference type="Proteomes" id="UP000243494">
    <property type="component" value="Unassembled WGS sequence"/>
</dbReference>
<dbReference type="AlphaFoldDB" id="A0A371IVG2"/>
<organism evidence="4 5">
    <name type="scientific">Romboutsia maritimum</name>
    <dbReference type="NCBI Taxonomy" id="2020948"/>
    <lineage>
        <taxon>Bacteria</taxon>
        <taxon>Bacillati</taxon>
        <taxon>Bacillota</taxon>
        <taxon>Clostridia</taxon>
        <taxon>Peptostreptococcales</taxon>
        <taxon>Peptostreptococcaceae</taxon>
        <taxon>Romboutsia</taxon>
    </lineage>
</organism>
<dbReference type="GO" id="GO:0016783">
    <property type="term" value="F:sulfurtransferase activity"/>
    <property type="evidence" value="ECO:0007669"/>
    <property type="project" value="InterPro"/>
</dbReference>
<sequence>MDYKYKNYFKVPIVKIEENNINNVEEFIISEYPLSFILNDKHINTFLCTPSNLEELIVGFLVTKRYITKKEDIMSIEIDKENRVSYVKTQKEIDVKDEEILFLNSLDYISYKPITDKNSIDIETIYEIMQKNLTSSKLFKDTGGVHSVAIFDKDKEIIICEDVARHNAMDKAIGYCILNDINLEDKVVVVSGRISLEMILKSSQVGVPIVISKSAPTNLSIEISKKLNITLIGFVRGRRMNIYTNSYRVETK</sequence>
<evidence type="ECO:0000256" key="2">
    <source>
        <dbReference type="ARBA" id="ARBA00023150"/>
    </source>
</evidence>
<protein>
    <recommendedName>
        <fullName evidence="3">Protein FdhD</fullName>
    </recommendedName>
</protein>
<comment type="function">
    <text evidence="3">Required for formate dehydrogenase (FDH) activity.</text>
</comment>